<protein>
    <submittedName>
        <fullName evidence="3">Alpha/beta fold hydrolase</fullName>
    </submittedName>
</protein>
<accession>A0A9D9HUE7</accession>
<dbReference type="AlphaFoldDB" id="A0A9D9HUE7"/>
<dbReference type="Proteomes" id="UP000823641">
    <property type="component" value="Unassembled WGS sequence"/>
</dbReference>
<evidence type="ECO:0000259" key="2">
    <source>
        <dbReference type="Pfam" id="PF12697"/>
    </source>
</evidence>
<dbReference type="CDD" id="cd12810">
    <property type="entry name" value="Esterase_713_like-3"/>
    <property type="match status" value="1"/>
</dbReference>
<evidence type="ECO:0000313" key="3">
    <source>
        <dbReference type="EMBL" id="MBO8460093.1"/>
    </source>
</evidence>
<reference evidence="3" key="2">
    <citation type="journal article" date="2021" name="PeerJ">
        <title>Extensive microbial diversity within the chicken gut microbiome revealed by metagenomics and culture.</title>
        <authorList>
            <person name="Gilroy R."/>
            <person name="Ravi A."/>
            <person name="Getino M."/>
            <person name="Pursley I."/>
            <person name="Horton D.L."/>
            <person name="Alikhan N.F."/>
            <person name="Baker D."/>
            <person name="Gharbi K."/>
            <person name="Hall N."/>
            <person name="Watson M."/>
            <person name="Adriaenssens E.M."/>
            <person name="Foster-Nyarko E."/>
            <person name="Jarju S."/>
            <person name="Secka A."/>
            <person name="Antonio M."/>
            <person name="Oren A."/>
            <person name="Chaudhuri R.R."/>
            <person name="La Ragione R."/>
            <person name="Hildebrand F."/>
            <person name="Pallen M.J."/>
        </authorList>
    </citation>
    <scope>NUCLEOTIDE SEQUENCE</scope>
    <source>
        <strain evidence="3">G3-3990</strain>
    </source>
</reference>
<dbReference type="GO" id="GO:0016787">
    <property type="term" value="F:hydrolase activity"/>
    <property type="evidence" value="ECO:0007669"/>
    <property type="project" value="UniProtKB-KW"/>
</dbReference>
<keyword evidence="1" id="KW-0732">Signal</keyword>
<dbReference type="PANTHER" id="PTHR43194">
    <property type="entry name" value="HYDROLASE ALPHA/BETA FOLD FAMILY"/>
    <property type="match status" value="1"/>
</dbReference>
<proteinExistence type="predicted"/>
<feature type="signal peptide" evidence="1">
    <location>
        <begin position="1"/>
        <end position="17"/>
    </location>
</feature>
<sequence>MKHINYIILSAVLTLCAACGQSSTIQSEVQTNDSIIAIREQGSFLIGGTVKTAQGTYDTNHPLKEDGQTLHGDHAYVSYQIPANTRRYPLVFLHGAGQSAKTWESTPDGREGFATLFLRRGFSTYLIDQPRRGRAGRSTVDENIKATPDDQFWFENFRMGIWPNYYENSQFPQSEESLDQFFRQITPNTGAYDAQLIATDVAALMNKIGGGILITHSQGGEPGWHTAIKTDKVRAIVSYEPGSGFVFPEGEVPEPLQTISPFGALGATSIPLADFEKLTRFPIIIYYGDYIPDKPSDNWAMDSWRVRLQMARLFAECINRHGGDATVVHLPEQGIKGNSHFLFAEKNNVQLADMLFDWIKEKKLN</sequence>
<evidence type="ECO:0000256" key="1">
    <source>
        <dbReference type="SAM" id="SignalP"/>
    </source>
</evidence>
<evidence type="ECO:0000313" key="4">
    <source>
        <dbReference type="Proteomes" id="UP000823641"/>
    </source>
</evidence>
<feature type="domain" description="AB hydrolase-1" evidence="2">
    <location>
        <begin position="90"/>
        <end position="309"/>
    </location>
</feature>
<comment type="caution">
    <text evidence="3">The sequence shown here is derived from an EMBL/GenBank/DDBJ whole genome shotgun (WGS) entry which is preliminary data.</text>
</comment>
<organism evidence="3 4">
    <name type="scientific">Candidatus Gallipaludibacter merdavium</name>
    <dbReference type="NCBI Taxonomy" id="2840839"/>
    <lineage>
        <taxon>Bacteria</taxon>
        <taxon>Pseudomonadati</taxon>
        <taxon>Bacteroidota</taxon>
        <taxon>Bacteroidia</taxon>
        <taxon>Bacteroidales</taxon>
        <taxon>Candidatus Gallipaludibacter</taxon>
    </lineage>
</organism>
<reference evidence="3" key="1">
    <citation type="submission" date="2020-10" db="EMBL/GenBank/DDBJ databases">
        <authorList>
            <person name="Gilroy R."/>
        </authorList>
    </citation>
    <scope>NUCLEOTIDE SEQUENCE</scope>
    <source>
        <strain evidence="3">G3-3990</strain>
    </source>
</reference>
<dbReference type="InterPro" id="IPR000073">
    <property type="entry name" value="AB_hydrolase_1"/>
</dbReference>
<gene>
    <name evidence="3" type="ORF">IAA73_07165</name>
</gene>
<keyword evidence="3" id="KW-0378">Hydrolase</keyword>
<dbReference type="PANTHER" id="PTHR43194:SF4">
    <property type="entry name" value="AB HYDROLASE-1 DOMAIN-CONTAINING PROTEIN"/>
    <property type="match status" value="1"/>
</dbReference>
<dbReference type="InterPro" id="IPR050228">
    <property type="entry name" value="Carboxylesterase_BioH"/>
</dbReference>
<feature type="chain" id="PRO_5039436547" evidence="1">
    <location>
        <begin position="18"/>
        <end position="365"/>
    </location>
</feature>
<dbReference type="EMBL" id="JADIMG010000071">
    <property type="protein sequence ID" value="MBO8460093.1"/>
    <property type="molecule type" value="Genomic_DNA"/>
</dbReference>
<dbReference type="Gene3D" id="3.40.50.1820">
    <property type="entry name" value="alpha/beta hydrolase"/>
    <property type="match status" value="1"/>
</dbReference>
<dbReference type="Pfam" id="PF12697">
    <property type="entry name" value="Abhydrolase_6"/>
    <property type="match status" value="1"/>
</dbReference>
<dbReference type="InterPro" id="IPR029058">
    <property type="entry name" value="AB_hydrolase_fold"/>
</dbReference>
<name>A0A9D9HUE7_9BACT</name>
<dbReference type="SUPFAM" id="SSF53474">
    <property type="entry name" value="alpha/beta-Hydrolases"/>
    <property type="match status" value="1"/>
</dbReference>